<sequence>MENYATKLALWHTKTFKPIMTHDELEPIMSTLGFIGLSPTINNGTNGNGSTWKEYVFTGGVSDHHHKHFLASFMSSDDDDDEKKKKKNNSSGEETVLENNGSNKLRLPYPRIDGLHLYTYHAFCDSLAFYIGERELSDHFHVRGMPLHRTLDRPFDRKFIRMNEDDLYVYRDGTLDPATKTLYSDNNSTIDDSSMERGNNNKMYTHRGNNNIIIHKKTGIINIGSLVLLKDIIVL</sequence>
<proteinExistence type="predicted"/>
<feature type="region of interest" description="Disordered" evidence="1">
    <location>
        <begin position="75"/>
        <end position="103"/>
    </location>
</feature>
<dbReference type="AlphaFoldDB" id="A0A2G5C163"/>
<gene>
    <name evidence="2" type="ORF">AQUCO_13300016v1</name>
</gene>
<evidence type="ECO:0000313" key="2">
    <source>
        <dbReference type="EMBL" id="PIA25022.1"/>
    </source>
</evidence>
<protein>
    <submittedName>
        <fullName evidence="2">Uncharacterized protein</fullName>
    </submittedName>
</protein>
<accession>A0A2G5C163</accession>
<dbReference type="Proteomes" id="UP000230069">
    <property type="component" value="Unassembled WGS sequence"/>
</dbReference>
<dbReference type="STRING" id="218851.A0A2G5C163"/>
<dbReference type="OrthoDB" id="767245at2759"/>
<dbReference type="EMBL" id="KZ305147">
    <property type="protein sequence ID" value="PIA25022.1"/>
    <property type="molecule type" value="Genomic_DNA"/>
</dbReference>
<keyword evidence="3" id="KW-1185">Reference proteome</keyword>
<reference evidence="2 3" key="1">
    <citation type="submission" date="2017-09" db="EMBL/GenBank/DDBJ databases">
        <title>WGS assembly of Aquilegia coerulea Goldsmith.</title>
        <authorList>
            <person name="Hodges S."/>
            <person name="Kramer E."/>
            <person name="Nordborg M."/>
            <person name="Tomkins J."/>
            <person name="Borevitz J."/>
            <person name="Derieg N."/>
            <person name="Yan J."/>
            <person name="Mihaltcheva S."/>
            <person name="Hayes R.D."/>
            <person name="Rokhsar D."/>
        </authorList>
    </citation>
    <scope>NUCLEOTIDE SEQUENCE [LARGE SCALE GENOMIC DNA]</scope>
    <source>
        <strain evidence="3">cv. Goldsmith</strain>
    </source>
</reference>
<name>A0A2G5C163_AQUCA</name>
<organism evidence="2 3">
    <name type="scientific">Aquilegia coerulea</name>
    <name type="common">Rocky mountain columbine</name>
    <dbReference type="NCBI Taxonomy" id="218851"/>
    <lineage>
        <taxon>Eukaryota</taxon>
        <taxon>Viridiplantae</taxon>
        <taxon>Streptophyta</taxon>
        <taxon>Embryophyta</taxon>
        <taxon>Tracheophyta</taxon>
        <taxon>Spermatophyta</taxon>
        <taxon>Magnoliopsida</taxon>
        <taxon>Ranunculales</taxon>
        <taxon>Ranunculaceae</taxon>
        <taxon>Thalictroideae</taxon>
        <taxon>Aquilegia</taxon>
    </lineage>
</organism>
<dbReference type="InParanoid" id="A0A2G5C163"/>
<evidence type="ECO:0000256" key="1">
    <source>
        <dbReference type="SAM" id="MobiDB-lite"/>
    </source>
</evidence>
<evidence type="ECO:0000313" key="3">
    <source>
        <dbReference type="Proteomes" id="UP000230069"/>
    </source>
</evidence>